<comment type="caution">
    <text evidence="1">The sequence shown here is derived from an EMBL/GenBank/DDBJ whole genome shotgun (WGS) entry which is preliminary data.</text>
</comment>
<dbReference type="GO" id="GO:0008237">
    <property type="term" value="F:metallopeptidase activity"/>
    <property type="evidence" value="ECO:0007669"/>
    <property type="project" value="UniProtKB-KW"/>
</dbReference>
<keyword evidence="1" id="KW-0378">Hydrolase</keyword>
<dbReference type="GO" id="GO:0006508">
    <property type="term" value="P:proteolysis"/>
    <property type="evidence" value="ECO:0007669"/>
    <property type="project" value="UniProtKB-KW"/>
</dbReference>
<sequence>QGVGVAVVVDGSPLLGTIDAVGLAELVEESVAQAGAVCTVLPPAAVTGELTGPEAAQALARARQVSRWLLLVEAGSLRVAVPPGAR</sequence>
<reference evidence="1" key="1">
    <citation type="submission" date="2013-12" db="EMBL/GenBank/DDBJ databases">
        <title>A Varibaculum cambriense genome reconstructed from a premature infant gut community with otherwise low bacterial novelty that shifts toward anaerobic metabolism during the third week of life.</title>
        <authorList>
            <person name="Brown C.T."/>
            <person name="Sharon I."/>
            <person name="Thomas B.C."/>
            <person name="Castelle C.J."/>
            <person name="Morowitz M.J."/>
            <person name="Banfield J.F."/>
        </authorList>
    </citation>
    <scope>NUCLEOTIDE SEQUENCE</scope>
</reference>
<dbReference type="EMBL" id="AZMM01010333">
    <property type="protein sequence ID" value="ETJ35275.1"/>
    <property type="molecule type" value="Genomic_DNA"/>
</dbReference>
<organism evidence="1">
    <name type="scientific">human gut metagenome</name>
    <dbReference type="NCBI Taxonomy" id="408170"/>
    <lineage>
        <taxon>unclassified sequences</taxon>
        <taxon>metagenomes</taxon>
        <taxon>organismal metagenomes</taxon>
    </lineage>
</organism>
<keyword evidence="1" id="KW-0482">Metalloprotease</keyword>
<proteinExistence type="predicted"/>
<dbReference type="AlphaFoldDB" id="W1Y0V0"/>
<name>W1Y0V0_9ZZZZ</name>
<evidence type="ECO:0000313" key="1">
    <source>
        <dbReference type="EMBL" id="ETJ35275.1"/>
    </source>
</evidence>
<feature type="non-terminal residue" evidence="1">
    <location>
        <position position="1"/>
    </location>
</feature>
<keyword evidence="1" id="KW-0645">Protease</keyword>
<accession>W1Y0V0</accession>
<protein>
    <submittedName>
        <fullName evidence="1">Zinc metalloprotease</fullName>
    </submittedName>
</protein>
<gene>
    <name evidence="1" type="ORF">Q604_UNBC10333G0001</name>
</gene>